<keyword evidence="3" id="KW-0560">Oxidoreductase</keyword>
<dbReference type="InterPro" id="IPR001128">
    <property type="entry name" value="Cyt_P450"/>
</dbReference>
<keyword evidence="2 3" id="KW-0479">Metal-binding</keyword>
<dbReference type="InterPro" id="IPR050196">
    <property type="entry name" value="Cytochrome_P450_Monoox"/>
</dbReference>
<dbReference type="HOGENOM" id="CLU_001570_5_1_1"/>
<dbReference type="GO" id="GO:0004497">
    <property type="term" value="F:monooxygenase activity"/>
    <property type="evidence" value="ECO:0007669"/>
    <property type="project" value="UniProtKB-KW"/>
</dbReference>
<protein>
    <submittedName>
        <fullName evidence="4">Uncharacterized protein</fullName>
    </submittedName>
</protein>
<feature type="binding site" description="axial binding residue" evidence="2">
    <location>
        <position position="321"/>
    </location>
    <ligand>
        <name>heme</name>
        <dbReference type="ChEBI" id="CHEBI:30413"/>
    </ligand>
    <ligandPart>
        <name>Fe</name>
        <dbReference type="ChEBI" id="CHEBI:18248"/>
    </ligandPart>
</feature>
<dbReference type="AlphaFoldDB" id="F6T010"/>
<dbReference type="Ensembl" id="ENSCINT00000017857.3">
    <property type="protein sequence ID" value="ENSCINP00000017857.3"/>
    <property type="gene ID" value="ENSCING00000008770.3"/>
</dbReference>
<sequence>DGLLVSHGSKWRRNRHLLTKAFHFDILKQYTKVFDACCKTMLEKWSRKCDGSTVEVFRPVSLMTLDSMLQCAISCETECQQEGNSNAYTDAVFTLTTTAMKRIFNPFCHVDWIFAMTKSGRQFKAAAKLIHEFDEKVIRERRQENKKILDGRYLDFLDMLILTRDDDGKGLTEREIRDEVDTFLFEGHDTTASGIAWSLYCLAANEEYQEKCREEIEQVVGSKDALEWQDLSKLPFVTMFIKEVLRLYPPVFAVARRTEQPVKFPVVDAPLNIGIPIMTLHRNEQVWEDAKVFDPYRFSTENCAKRSPYAYLPFSAGPRNCIGQNFAMAELKTVLVRTLLKYKLYVDNQCPDPKMSPMIVLKSLNGIHIKLKKI</sequence>
<evidence type="ECO:0000256" key="3">
    <source>
        <dbReference type="RuleBase" id="RU000461"/>
    </source>
</evidence>
<dbReference type="SUPFAM" id="SSF48264">
    <property type="entry name" value="Cytochrome P450"/>
    <property type="match status" value="1"/>
</dbReference>
<keyword evidence="3" id="KW-0503">Monooxygenase</keyword>
<dbReference type="InParanoid" id="F6T010"/>
<dbReference type="GO" id="GO:0005506">
    <property type="term" value="F:iron ion binding"/>
    <property type="evidence" value="ECO:0007669"/>
    <property type="project" value="InterPro"/>
</dbReference>
<keyword evidence="5" id="KW-1185">Reference proteome</keyword>
<evidence type="ECO:0000313" key="4">
    <source>
        <dbReference type="Ensembl" id="ENSCINP00000017857.3"/>
    </source>
</evidence>
<comment type="similarity">
    <text evidence="1 3">Belongs to the cytochrome P450 family.</text>
</comment>
<name>F6T010_CIOIN</name>
<dbReference type="Pfam" id="PF00067">
    <property type="entry name" value="p450"/>
    <property type="match status" value="1"/>
</dbReference>
<dbReference type="PROSITE" id="PS00086">
    <property type="entry name" value="CYTOCHROME_P450"/>
    <property type="match status" value="1"/>
</dbReference>
<dbReference type="Gene3D" id="1.10.630.10">
    <property type="entry name" value="Cytochrome P450"/>
    <property type="match status" value="1"/>
</dbReference>
<dbReference type="STRING" id="7719.ENSCINP00000017857"/>
<keyword evidence="2 3" id="KW-0349">Heme</keyword>
<reference evidence="4" key="3">
    <citation type="submission" date="2025-09" db="UniProtKB">
        <authorList>
            <consortium name="Ensembl"/>
        </authorList>
    </citation>
    <scope>IDENTIFICATION</scope>
</reference>
<dbReference type="GO" id="GO:0016705">
    <property type="term" value="F:oxidoreductase activity, acting on paired donors, with incorporation or reduction of molecular oxygen"/>
    <property type="evidence" value="ECO:0007669"/>
    <property type="project" value="InterPro"/>
</dbReference>
<dbReference type="PANTHER" id="PTHR24291:SF201">
    <property type="entry name" value="CYTOCHROME P450, FAMILY 4, SUBFAMILY B, POLYPEPTIDE 7"/>
    <property type="match status" value="1"/>
</dbReference>
<dbReference type="InterPro" id="IPR002401">
    <property type="entry name" value="Cyt_P450_E_grp-I"/>
</dbReference>
<keyword evidence="2 3" id="KW-0408">Iron</keyword>
<evidence type="ECO:0000256" key="1">
    <source>
        <dbReference type="ARBA" id="ARBA00010617"/>
    </source>
</evidence>
<proteinExistence type="inferred from homology"/>
<dbReference type="OMA" id="QCAISCE"/>
<accession>F6T010</accession>
<evidence type="ECO:0000313" key="5">
    <source>
        <dbReference type="Proteomes" id="UP000008144"/>
    </source>
</evidence>
<dbReference type="GO" id="GO:0020037">
    <property type="term" value="F:heme binding"/>
    <property type="evidence" value="ECO:0007669"/>
    <property type="project" value="InterPro"/>
</dbReference>
<dbReference type="GeneTree" id="ENSGT00940000161527"/>
<evidence type="ECO:0000256" key="2">
    <source>
        <dbReference type="PIRSR" id="PIRSR602401-1"/>
    </source>
</evidence>
<dbReference type="Proteomes" id="UP000008144">
    <property type="component" value="Unassembled WGS sequence"/>
</dbReference>
<dbReference type="PRINTS" id="PR00385">
    <property type="entry name" value="P450"/>
</dbReference>
<reference evidence="4" key="2">
    <citation type="submission" date="2025-08" db="UniProtKB">
        <authorList>
            <consortium name="Ensembl"/>
        </authorList>
    </citation>
    <scope>IDENTIFICATION</scope>
</reference>
<comment type="cofactor">
    <cofactor evidence="2">
        <name>heme</name>
        <dbReference type="ChEBI" id="CHEBI:30413"/>
    </cofactor>
</comment>
<reference evidence="5" key="1">
    <citation type="journal article" date="2002" name="Science">
        <title>The draft genome of Ciona intestinalis: insights into chordate and vertebrate origins.</title>
        <authorList>
            <person name="Dehal P."/>
            <person name="Satou Y."/>
            <person name="Campbell R.K."/>
            <person name="Chapman J."/>
            <person name="Degnan B."/>
            <person name="De Tomaso A."/>
            <person name="Davidson B."/>
            <person name="Di Gregorio A."/>
            <person name="Gelpke M."/>
            <person name="Goodstein D.M."/>
            <person name="Harafuji N."/>
            <person name="Hastings K.E."/>
            <person name="Ho I."/>
            <person name="Hotta K."/>
            <person name="Huang W."/>
            <person name="Kawashima T."/>
            <person name="Lemaire P."/>
            <person name="Martinez D."/>
            <person name="Meinertzhagen I.A."/>
            <person name="Necula S."/>
            <person name="Nonaka M."/>
            <person name="Putnam N."/>
            <person name="Rash S."/>
            <person name="Saiga H."/>
            <person name="Satake M."/>
            <person name="Terry A."/>
            <person name="Yamada L."/>
            <person name="Wang H.G."/>
            <person name="Awazu S."/>
            <person name="Azumi K."/>
            <person name="Boore J."/>
            <person name="Branno M."/>
            <person name="Chin-Bow S."/>
            <person name="DeSantis R."/>
            <person name="Doyle S."/>
            <person name="Francino P."/>
            <person name="Keys D.N."/>
            <person name="Haga S."/>
            <person name="Hayashi H."/>
            <person name="Hino K."/>
            <person name="Imai K.S."/>
            <person name="Inaba K."/>
            <person name="Kano S."/>
            <person name="Kobayashi K."/>
            <person name="Kobayashi M."/>
            <person name="Lee B.I."/>
            <person name="Makabe K.W."/>
            <person name="Manohar C."/>
            <person name="Matassi G."/>
            <person name="Medina M."/>
            <person name="Mochizuki Y."/>
            <person name="Mount S."/>
            <person name="Morishita T."/>
            <person name="Miura S."/>
            <person name="Nakayama A."/>
            <person name="Nishizaka S."/>
            <person name="Nomoto H."/>
            <person name="Ohta F."/>
            <person name="Oishi K."/>
            <person name="Rigoutsos I."/>
            <person name="Sano M."/>
            <person name="Sasaki A."/>
            <person name="Sasakura Y."/>
            <person name="Shoguchi E."/>
            <person name="Shin-i T."/>
            <person name="Spagnuolo A."/>
            <person name="Stainier D."/>
            <person name="Suzuki M.M."/>
            <person name="Tassy O."/>
            <person name="Takatori N."/>
            <person name="Tokuoka M."/>
            <person name="Yagi K."/>
            <person name="Yoshizaki F."/>
            <person name="Wada S."/>
            <person name="Zhang C."/>
            <person name="Hyatt P.D."/>
            <person name="Larimer F."/>
            <person name="Detter C."/>
            <person name="Doggett N."/>
            <person name="Glavina T."/>
            <person name="Hawkins T."/>
            <person name="Richardson P."/>
            <person name="Lucas S."/>
            <person name="Kohara Y."/>
            <person name="Levine M."/>
            <person name="Satoh N."/>
            <person name="Rokhsar D.S."/>
        </authorList>
    </citation>
    <scope>NUCLEOTIDE SEQUENCE [LARGE SCALE GENOMIC DNA]</scope>
</reference>
<dbReference type="InterPro" id="IPR017972">
    <property type="entry name" value="Cyt_P450_CS"/>
</dbReference>
<organism evidence="4 5">
    <name type="scientific">Ciona intestinalis</name>
    <name type="common">Transparent sea squirt</name>
    <name type="synonym">Ascidia intestinalis</name>
    <dbReference type="NCBI Taxonomy" id="7719"/>
    <lineage>
        <taxon>Eukaryota</taxon>
        <taxon>Metazoa</taxon>
        <taxon>Chordata</taxon>
        <taxon>Tunicata</taxon>
        <taxon>Ascidiacea</taxon>
        <taxon>Phlebobranchia</taxon>
        <taxon>Cionidae</taxon>
        <taxon>Ciona</taxon>
    </lineage>
</organism>
<dbReference type="PRINTS" id="PR00463">
    <property type="entry name" value="EP450I"/>
</dbReference>
<dbReference type="PANTHER" id="PTHR24291">
    <property type="entry name" value="CYTOCHROME P450 FAMILY 4"/>
    <property type="match status" value="1"/>
</dbReference>
<dbReference type="InterPro" id="IPR036396">
    <property type="entry name" value="Cyt_P450_sf"/>
</dbReference>
<dbReference type="CDD" id="cd20659">
    <property type="entry name" value="CYP4B_4F-like"/>
    <property type="match status" value="1"/>
</dbReference>